<feature type="chain" id="PRO_5046406985" evidence="2">
    <location>
        <begin position="20"/>
        <end position="864"/>
    </location>
</feature>
<dbReference type="PANTHER" id="PTHR42834:SF1">
    <property type="entry name" value="ENDONUCLEASE_EXONUCLEASE_PHOSPHATASE FAMILY PROTEIN (AFU_ORTHOLOGUE AFUA_3G09210)"/>
    <property type="match status" value="1"/>
</dbReference>
<evidence type="ECO:0000256" key="2">
    <source>
        <dbReference type="SAM" id="SignalP"/>
    </source>
</evidence>
<dbReference type="Gene3D" id="1.10.1330.10">
    <property type="entry name" value="Dockerin domain"/>
    <property type="match status" value="1"/>
</dbReference>
<dbReference type="Gene3D" id="3.60.10.10">
    <property type="entry name" value="Endonuclease/exonuclease/phosphatase"/>
    <property type="match status" value="1"/>
</dbReference>
<feature type="compositionally biased region" description="Acidic residues" evidence="1">
    <location>
        <begin position="192"/>
        <end position="201"/>
    </location>
</feature>
<dbReference type="InterPro" id="IPR036439">
    <property type="entry name" value="Dockerin_dom_sf"/>
</dbReference>
<dbReference type="EMBL" id="PJAI02000003">
    <property type="protein sequence ID" value="TYK66558.1"/>
    <property type="molecule type" value="Genomic_DNA"/>
</dbReference>
<evidence type="ECO:0000313" key="4">
    <source>
        <dbReference type="EMBL" id="TYK66558.1"/>
    </source>
</evidence>
<dbReference type="SUPFAM" id="SSF56219">
    <property type="entry name" value="DNase I-like"/>
    <property type="match status" value="1"/>
</dbReference>
<dbReference type="Pfam" id="PF00932">
    <property type="entry name" value="LTD"/>
    <property type="match status" value="1"/>
</dbReference>
<dbReference type="PANTHER" id="PTHR42834">
    <property type="entry name" value="ENDONUCLEASE/EXONUCLEASE/PHOSPHATASE FAMILY PROTEIN (AFU_ORTHOLOGUE AFUA_3G09210)"/>
    <property type="match status" value="1"/>
</dbReference>
<dbReference type="InterPro" id="IPR001322">
    <property type="entry name" value="Lamin_tail_dom"/>
</dbReference>
<dbReference type="CDD" id="cd10283">
    <property type="entry name" value="MnuA_DNase1-like"/>
    <property type="match status" value="1"/>
</dbReference>
<feature type="domain" description="LTD" evidence="3">
    <location>
        <begin position="11"/>
        <end position="123"/>
    </location>
</feature>
<feature type="signal peptide" evidence="2">
    <location>
        <begin position="1"/>
        <end position="19"/>
    </location>
</feature>
<dbReference type="Pfam" id="PF00404">
    <property type="entry name" value="Dockerin_1"/>
    <property type="match status" value="1"/>
</dbReference>
<dbReference type="CDD" id="cd04486">
    <property type="entry name" value="YhcR_OBF_like"/>
    <property type="match status" value="1"/>
</dbReference>
<evidence type="ECO:0000256" key="1">
    <source>
        <dbReference type="SAM" id="MobiDB-lite"/>
    </source>
</evidence>
<protein>
    <submittedName>
        <fullName evidence="4">ExeM/NucH family extracellular endonuclease</fullName>
    </submittedName>
</protein>
<proteinExistence type="predicted"/>
<dbReference type="PROSITE" id="PS00018">
    <property type="entry name" value="EF_HAND_1"/>
    <property type="match status" value="1"/>
</dbReference>
<dbReference type="InterPro" id="IPR018247">
    <property type="entry name" value="EF_Hand_1_Ca_BS"/>
</dbReference>
<gene>
    <name evidence="4" type="ORF">CWS31_004250</name>
</gene>
<feature type="region of interest" description="Disordered" evidence="1">
    <location>
        <begin position="174"/>
        <end position="211"/>
    </location>
</feature>
<comment type="caution">
    <text evidence="4">The sequence shown here is derived from an EMBL/GenBank/DDBJ whole genome shotgun (WGS) entry which is preliminary data.</text>
</comment>
<reference evidence="4 5" key="1">
    <citation type="submission" date="2019-08" db="EMBL/GenBank/DDBJ databases">
        <title>Microbe sample from Colwellia echini.</title>
        <authorList>
            <person name="Christiansen L."/>
            <person name="Pathiraja D."/>
            <person name="Schultz-Johansen M."/>
            <person name="Choi I.-G."/>
            <person name="Stougaard P."/>
        </authorList>
    </citation>
    <scope>NUCLEOTIDE SEQUENCE [LARGE SCALE GENOMIC DNA]</scope>
    <source>
        <strain evidence="4 5">A3</strain>
    </source>
</reference>
<dbReference type="RefSeq" id="WP_101344639.1">
    <property type="nucleotide sequence ID" value="NZ_PJAI02000003.1"/>
</dbReference>
<dbReference type="InterPro" id="IPR002105">
    <property type="entry name" value="Dockerin_1_rpt"/>
</dbReference>
<evidence type="ECO:0000313" key="5">
    <source>
        <dbReference type="Proteomes" id="UP000815846"/>
    </source>
</evidence>
<keyword evidence="4" id="KW-0378">Hydrolase</keyword>
<dbReference type="SUPFAM" id="SSF63446">
    <property type="entry name" value="Type I dockerin domain"/>
    <property type="match status" value="1"/>
</dbReference>
<keyword evidence="5" id="KW-1185">Reference proteome</keyword>
<accession>A0ABY3MZA2</accession>
<dbReference type="InterPro" id="IPR047971">
    <property type="entry name" value="ExeM-like"/>
</dbReference>
<dbReference type="SUPFAM" id="SSF74853">
    <property type="entry name" value="Lamin A/C globular tail domain"/>
    <property type="match status" value="1"/>
</dbReference>
<dbReference type="PROSITE" id="PS51841">
    <property type="entry name" value="LTD"/>
    <property type="match status" value="1"/>
</dbReference>
<evidence type="ECO:0000259" key="3">
    <source>
        <dbReference type="PROSITE" id="PS51841"/>
    </source>
</evidence>
<sequence length="864" mass="94025">MRKYSLIALGVCMSFSASAELFISEYVEGGSYNKAIELYNPSNTNVDLSNYKIKLYQNGNSSANYVINLSGSINQYSTFVIAHQDIDSRAIVDLSTTNLLHNGDDAIELIYNDQVIDSFGRVGEDPGSQWGSGAITSKDHSLVRLATISTGDTNSNDEFQPSNEWQAFDKDTLTNLGSHTFTGDDGANNGGEEGEGGEDGESGSGNNNDYTAACNTEFTPIHAIQGTTNTSPIAGDTVWTEGVVTANFQQSGYNGFFMQSADNETDLLAESAEGVFVYHNNTMVNVGDRIRINATVTEYYEQTQLASVEHLTVCESGVSLPTAIEVTLPTTTLNLTDGVDALEPFEGMLVNFKQPLYVTDTYNYGRYGQLGLASERLFNPTQVVTPGAEAQALAAANKQKMIILDDGDTSQNPEILPFPAPELTALSTVRSGDSVENLTAVLTYSFGAYQLLPTSAVQFTATNPRTEAPANNQQSNLRVASFNVLNYFNGDGTGAGFPTERGAYTAEEFSRQREKIIQAISQIDADVIGLMEIENDGFDEQSAITDLVMGLNALYGQNVYQFISPTTPTIGTDAITVGIIYRADKVVPQGAAKVLDSSNSTLDEQGKILFLDSKNRPMLTQQFTLLANEQSLVIAVNHLKSKGSDCNSLNDPDLNDGQGNCNLTRTRAATAMGDFLNTHYSEQASLIIGDLNAYAKEDPITTLTTQGYQNIFAALNKTGAYSYIFNGELGQLDHALANEQLLNQIVDIHSWSINADEPRTLDYSTQYQTVGQQAKFYAPDAYRSSDHDPVIIDIKLQGTVVTPVFGDFDNDQDVDTNDIAVFYRQIASQELSDMNFDFNSDGQISRLDVRGLMQLCSRNRCITE</sequence>
<keyword evidence="2" id="KW-0732">Signal</keyword>
<keyword evidence="4" id="KW-0255">Endonuclease</keyword>
<organism evidence="4 5">
    <name type="scientific">Colwellia echini</name>
    <dbReference type="NCBI Taxonomy" id="1982103"/>
    <lineage>
        <taxon>Bacteria</taxon>
        <taxon>Pseudomonadati</taxon>
        <taxon>Pseudomonadota</taxon>
        <taxon>Gammaproteobacteria</taxon>
        <taxon>Alteromonadales</taxon>
        <taxon>Colwelliaceae</taxon>
        <taxon>Colwellia</taxon>
    </lineage>
</organism>
<dbReference type="NCBIfam" id="NF033681">
    <property type="entry name" value="ExeM_NucH_DNase"/>
    <property type="match status" value="1"/>
</dbReference>
<dbReference type="GO" id="GO:0004519">
    <property type="term" value="F:endonuclease activity"/>
    <property type="evidence" value="ECO:0007669"/>
    <property type="project" value="UniProtKB-KW"/>
</dbReference>
<keyword evidence="4" id="KW-0540">Nuclease</keyword>
<dbReference type="InterPro" id="IPR036415">
    <property type="entry name" value="Lamin_tail_dom_sf"/>
</dbReference>
<dbReference type="Proteomes" id="UP000815846">
    <property type="component" value="Unassembled WGS sequence"/>
</dbReference>
<name>A0ABY3MZA2_9GAMM</name>
<dbReference type="InterPro" id="IPR036691">
    <property type="entry name" value="Endo/exonu/phosph_ase_sf"/>
</dbReference>